<evidence type="ECO:0000313" key="5">
    <source>
        <dbReference type="EMBL" id="GHE08553.1"/>
    </source>
</evidence>
<dbReference type="InterPro" id="IPR003593">
    <property type="entry name" value="AAA+_ATPase"/>
</dbReference>
<gene>
    <name evidence="5" type="ORF">GCM10010339_57750</name>
</gene>
<reference evidence="5" key="2">
    <citation type="submission" date="2020-09" db="EMBL/GenBank/DDBJ databases">
        <authorList>
            <person name="Sun Q."/>
            <person name="Ohkuma M."/>
        </authorList>
    </citation>
    <scope>NUCLEOTIDE SEQUENCE</scope>
    <source>
        <strain evidence="5">JCM 4714</strain>
    </source>
</reference>
<dbReference type="CDD" id="cd19481">
    <property type="entry name" value="RecA-like_protease"/>
    <property type="match status" value="1"/>
</dbReference>
<organism evidence="5 6">
    <name type="scientific">Streptomyces alanosinicus</name>
    <dbReference type="NCBI Taxonomy" id="68171"/>
    <lineage>
        <taxon>Bacteria</taxon>
        <taxon>Bacillati</taxon>
        <taxon>Actinomycetota</taxon>
        <taxon>Actinomycetes</taxon>
        <taxon>Kitasatosporales</taxon>
        <taxon>Streptomycetaceae</taxon>
        <taxon>Streptomyces</taxon>
    </lineage>
</organism>
<evidence type="ECO:0000256" key="2">
    <source>
        <dbReference type="ARBA" id="ARBA00022741"/>
    </source>
</evidence>
<dbReference type="InterPro" id="IPR050221">
    <property type="entry name" value="26S_Proteasome_ATPase"/>
</dbReference>
<dbReference type="Gene3D" id="3.40.50.300">
    <property type="entry name" value="P-loop containing nucleotide triphosphate hydrolases"/>
    <property type="match status" value="1"/>
</dbReference>
<dbReference type="Proteomes" id="UP000655443">
    <property type="component" value="Unassembled WGS sequence"/>
</dbReference>
<dbReference type="PANTHER" id="PTHR23073">
    <property type="entry name" value="26S PROTEASOME REGULATORY SUBUNIT"/>
    <property type="match status" value="1"/>
</dbReference>
<name>A0A919D5B3_9ACTN</name>
<dbReference type="SMART" id="SM00382">
    <property type="entry name" value="AAA"/>
    <property type="match status" value="1"/>
</dbReference>
<accession>A0A919D5B3</accession>
<dbReference type="InterPro" id="IPR003959">
    <property type="entry name" value="ATPase_AAA_core"/>
</dbReference>
<dbReference type="SUPFAM" id="SSF52540">
    <property type="entry name" value="P-loop containing nucleoside triphosphate hydrolases"/>
    <property type="match status" value="1"/>
</dbReference>
<dbReference type="Pfam" id="PF00004">
    <property type="entry name" value="AAA"/>
    <property type="match status" value="1"/>
</dbReference>
<dbReference type="InterPro" id="IPR027417">
    <property type="entry name" value="P-loop_NTPase"/>
</dbReference>
<feature type="domain" description="AAA+ ATPase" evidence="4">
    <location>
        <begin position="437"/>
        <end position="568"/>
    </location>
</feature>
<comment type="caution">
    <text evidence="5">The sequence shown here is derived from an EMBL/GenBank/DDBJ whole genome shotgun (WGS) entry which is preliminary data.</text>
</comment>
<dbReference type="EMBL" id="BMVG01000017">
    <property type="protein sequence ID" value="GHE08553.1"/>
    <property type="molecule type" value="Genomic_DNA"/>
</dbReference>
<evidence type="ECO:0000313" key="6">
    <source>
        <dbReference type="Proteomes" id="UP000655443"/>
    </source>
</evidence>
<keyword evidence="2" id="KW-0547">Nucleotide-binding</keyword>
<evidence type="ECO:0000256" key="3">
    <source>
        <dbReference type="ARBA" id="ARBA00022840"/>
    </source>
</evidence>
<dbReference type="AlphaFoldDB" id="A0A919D5B3"/>
<protein>
    <submittedName>
        <fullName evidence="5">ATPase</fullName>
    </submittedName>
</protein>
<dbReference type="GO" id="GO:0016887">
    <property type="term" value="F:ATP hydrolysis activity"/>
    <property type="evidence" value="ECO:0007669"/>
    <property type="project" value="InterPro"/>
</dbReference>
<sequence length="651" mass="68675">MTAMADRVVGKDDRAAVWARDNQRHLVLQAEAVAVRLDARPADAEQPERAAALLAEDVQAATGSPVALDRIALLFGLTRFERDVLVAAAAPDLGLPSATGPVTFARALAALSDAHWSALLPDAPLRHWRLVDLPPQSPAARPGGISQLPLTVDERILHGLVGATTLDERLCGRARLAADLCRLTDNQGDVADALAALTAPGPTARAVVLVGEDHLTRRQAVLAAAGSHGLTCLLVDGGDIPADAPTADLYGRMLAREAALGGRLLLIESAPVAGAPETVAAVLRLAAGTSAHGVPTVLALTEPPPRADLPVLRLPAAGPAERRTLFAHALAEAGLRDDPAALADRHPLTPAAIALGVERAARLATVPGAHPDVAAACRAAAGRPLHGLAELRRPIARLDSLVLAEPARRALSALLAQVRQRSRVHGEWGCPEHSRGLAVTALFTGPSGTGKTTAAEAVAADLGLDVICADLSQVVSKYIGETEKNLARLFDAAEAGAVLLFDEGDALFSRRTQVRDSRDRYANLEVSYLLQRLETYSGICIVTTNVKEAIDSAFTRRMRFVVTFPFPDAAQRTRLWERAFPPGVPVEGLDPARLSQVAVAGGTIVQLALHAAFLAAEAGEPVRMTHVREALQIECDKLDRPLSPHEIRGWE</sequence>
<comment type="similarity">
    <text evidence="1">Belongs to the AAA ATPase family.</text>
</comment>
<dbReference type="GO" id="GO:0005524">
    <property type="term" value="F:ATP binding"/>
    <property type="evidence" value="ECO:0007669"/>
    <property type="project" value="UniProtKB-KW"/>
</dbReference>
<reference evidence="5" key="1">
    <citation type="journal article" date="2014" name="Int. J. Syst. Evol. Microbiol.">
        <title>Complete genome sequence of Corynebacterium casei LMG S-19264T (=DSM 44701T), isolated from a smear-ripened cheese.</title>
        <authorList>
            <consortium name="US DOE Joint Genome Institute (JGI-PGF)"/>
            <person name="Walter F."/>
            <person name="Albersmeier A."/>
            <person name="Kalinowski J."/>
            <person name="Ruckert C."/>
        </authorList>
    </citation>
    <scope>NUCLEOTIDE SEQUENCE</scope>
    <source>
        <strain evidence="5">JCM 4714</strain>
    </source>
</reference>
<evidence type="ECO:0000259" key="4">
    <source>
        <dbReference type="SMART" id="SM00382"/>
    </source>
</evidence>
<evidence type="ECO:0000256" key="1">
    <source>
        <dbReference type="ARBA" id="ARBA00006914"/>
    </source>
</evidence>
<proteinExistence type="inferred from homology"/>
<keyword evidence="3" id="KW-0067">ATP-binding</keyword>
<keyword evidence="6" id="KW-1185">Reference proteome</keyword>